<reference evidence="3" key="1">
    <citation type="journal article" date="2019" name="Int. J. Syst. Evol. Microbiol.">
        <title>The Global Catalogue of Microorganisms (GCM) 10K type strain sequencing project: providing services to taxonomists for standard genome sequencing and annotation.</title>
        <authorList>
            <consortium name="The Broad Institute Genomics Platform"/>
            <consortium name="The Broad Institute Genome Sequencing Center for Infectious Disease"/>
            <person name="Wu L."/>
            <person name="Ma J."/>
        </authorList>
    </citation>
    <scope>NUCLEOTIDE SEQUENCE [LARGE SCALE GENOMIC DNA]</scope>
    <source>
        <strain evidence="3">CGMCC 1.15197</strain>
    </source>
</reference>
<dbReference type="RefSeq" id="WP_188810465.1">
    <property type="nucleotide sequence ID" value="NZ_BMHT01000001.1"/>
</dbReference>
<feature type="compositionally biased region" description="Basic and acidic residues" evidence="1">
    <location>
        <begin position="7"/>
        <end position="54"/>
    </location>
</feature>
<dbReference type="EMBL" id="BMHT01000001">
    <property type="protein sequence ID" value="GGE96649.1"/>
    <property type="molecule type" value="Genomic_DNA"/>
</dbReference>
<comment type="caution">
    <text evidence="2">The sequence shown here is derived from an EMBL/GenBank/DDBJ whole genome shotgun (WGS) entry which is preliminary data.</text>
</comment>
<feature type="region of interest" description="Disordered" evidence="1">
    <location>
        <begin position="1"/>
        <end position="145"/>
    </location>
</feature>
<evidence type="ECO:0008006" key="4">
    <source>
        <dbReference type="Google" id="ProtNLM"/>
    </source>
</evidence>
<proteinExistence type="predicted"/>
<feature type="compositionally biased region" description="Gly residues" evidence="1">
    <location>
        <begin position="77"/>
        <end position="89"/>
    </location>
</feature>
<feature type="compositionally biased region" description="Low complexity" evidence="1">
    <location>
        <begin position="60"/>
        <end position="76"/>
    </location>
</feature>
<evidence type="ECO:0000313" key="2">
    <source>
        <dbReference type="EMBL" id="GGE96649.1"/>
    </source>
</evidence>
<dbReference type="Proteomes" id="UP000632273">
    <property type="component" value="Unassembled WGS sequence"/>
</dbReference>
<organism evidence="2 3">
    <name type="scientific">Hymenobacter cavernae</name>
    <dbReference type="NCBI Taxonomy" id="2044852"/>
    <lineage>
        <taxon>Bacteria</taxon>
        <taxon>Pseudomonadati</taxon>
        <taxon>Bacteroidota</taxon>
        <taxon>Cytophagia</taxon>
        <taxon>Cytophagales</taxon>
        <taxon>Hymenobacteraceae</taxon>
        <taxon>Hymenobacter</taxon>
    </lineage>
</organism>
<evidence type="ECO:0000256" key="1">
    <source>
        <dbReference type="SAM" id="MobiDB-lite"/>
    </source>
</evidence>
<accession>A0ABQ1TM09</accession>
<name>A0ABQ1TM09_9BACT</name>
<keyword evidence="3" id="KW-1185">Reference proteome</keyword>
<gene>
    <name evidence="2" type="ORF">GCM10011383_04270</name>
</gene>
<evidence type="ECO:0000313" key="3">
    <source>
        <dbReference type="Proteomes" id="UP000632273"/>
    </source>
</evidence>
<protein>
    <recommendedName>
        <fullName evidence="4">Stress protein</fullName>
    </recommendedName>
</protein>
<sequence>MATNEQQPDHENAESRRQERRAQGNQDYHETPESRIQPDRNDPRPHHERTREGDPTQDFSTTGDDGTSDGVATVVTGSGGNNNGPGGAVGDKTDSPSDDGTLGGGQSKQPHLHTPSAQSSHQAESGPRGDHGQSGHKGSRSGNQE</sequence>